<dbReference type="Proteomes" id="UP000003729">
    <property type="component" value="Unassembled WGS sequence"/>
</dbReference>
<dbReference type="InterPro" id="IPR049249">
    <property type="entry name" value="DUF6882"/>
</dbReference>
<dbReference type="AlphaFoldDB" id="B6XDC6"/>
<evidence type="ECO:0000313" key="2">
    <source>
        <dbReference type="Proteomes" id="UP000003729"/>
    </source>
</evidence>
<sequence length="165" mass="18683">MVNGIVFNMNSELEQMPYEALIERSMNSLQLKNQFHCDNWKLDEASWSVDQDEGTIIFHAPDNVMVTAPVQIIGTYDQHVGSWMWGWANSSIEEPLMRDAIAVKAYGERQDNSLLTSRVSDIEEYDAWQLAALACELNEQQGVYRGVAGSTLIFMTFGQVSLQKI</sequence>
<reference evidence="1 2" key="2">
    <citation type="submission" date="2008-10" db="EMBL/GenBank/DDBJ databases">
        <authorList>
            <person name="Fulton L."/>
            <person name="Clifton S."/>
            <person name="Fulton B."/>
            <person name="Xu J."/>
            <person name="Minx P."/>
            <person name="Pepin K.H."/>
            <person name="Johnson M."/>
            <person name="Bhonagiri V."/>
            <person name="Nash W.E."/>
            <person name="Mardis E.R."/>
            <person name="Wilson R.K."/>
        </authorList>
    </citation>
    <scope>NUCLEOTIDE SEQUENCE [LARGE SCALE GENOMIC DNA]</scope>
    <source>
        <strain evidence="1 2">DSM 30120</strain>
    </source>
</reference>
<protein>
    <submittedName>
        <fullName evidence="1">Uncharacterized protein</fullName>
    </submittedName>
</protein>
<reference evidence="1 2" key="1">
    <citation type="submission" date="2008-10" db="EMBL/GenBank/DDBJ databases">
        <title>Draft genome sequence of Providencia alcalifaciens (DSM 30120).</title>
        <authorList>
            <person name="Sudarsanam P."/>
            <person name="Ley R."/>
            <person name="Guruge J."/>
            <person name="Turnbaugh P.J."/>
            <person name="Mahowald M."/>
            <person name="Liep D."/>
            <person name="Gordon J."/>
        </authorList>
    </citation>
    <scope>NUCLEOTIDE SEQUENCE [LARGE SCALE GENOMIC DNA]</scope>
    <source>
        <strain evidence="1 2">DSM 30120</strain>
    </source>
</reference>
<comment type="caution">
    <text evidence="1">The sequence shown here is derived from an EMBL/GenBank/DDBJ whole genome shotgun (WGS) entry which is preliminary data.</text>
</comment>
<dbReference type="EMBL" id="ABXW01000019">
    <property type="protein sequence ID" value="EEB46624.1"/>
    <property type="molecule type" value="Genomic_DNA"/>
</dbReference>
<evidence type="ECO:0000313" key="1">
    <source>
        <dbReference type="EMBL" id="EEB46624.1"/>
    </source>
</evidence>
<dbReference type="Pfam" id="PF21813">
    <property type="entry name" value="DUF6882"/>
    <property type="match status" value="1"/>
</dbReference>
<name>B6XDC6_9GAMM</name>
<accession>B6XDC6</accession>
<gene>
    <name evidence="1" type="ORF">PROVALCAL_01348</name>
</gene>
<proteinExistence type="predicted"/>
<organism evidence="1 2">
    <name type="scientific">Providencia alcalifaciens DSM 30120</name>
    <dbReference type="NCBI Taxonomy" id="520999"/>
    <lineage>
        <taxon>Bacteria</taxon>
        <taxon>Pseudomonadati</taxon>
        <taxon>Pseudomonadota</taxon>
        <taxon>Gammaproteobacteria</taxon>
        <taxon>Enterobacterales</taxon>
        <taxon>Morganellaceae</taxon>
        <taxon>Providencia</taxon>
    </lineage>
</organism>
<dbReference type="eggNOG" id="ENOG5032TQK">
    <property type="taxonomic scope" value="Bacteria"/>
</dbReference>